<gene>
    <name evidence="1" type="ordered locus">Plabr_0249</name>
</gene>
<dbReference type="RefSeq" id="WP_013626622.1">
    <property type="nucleotide sequence ID" value="NC_015174.1"/>
</dbReference>
<reference evidence="2" key="1">
    <citation type="submission" date="2011-02" db="EMBL/GenBank/DDBJ databases">
        <title>The complete genome of Planctomyces brasiliensis DSM 5305.</title>
        <authorList>
            <person name="Lucas S."/>
            <person name="Copeland A."/>
            <person name="Lapidus A."/>
            <person name="Bruce D."/>
            <person name="Goodwin L."/>
            <person name="Pitluck S."/>
            <person name="Kyrpides N."/>
            <person name="Mavromatis K."/>
            <person name="Pagani I."/>
            <person name="Ivanova N."/>
            <person name="Ovchinnikova G."/>
            <person name="Lu M."/>
            <person name="Detter J.C."/>
            <person name="Han C."/>
            <person name="Land M."/>
            <person name="Hauser L."/>
            <person name="Markowitz V."/>
            <person name="Cheng J.-F."/>
            <person name="Hugenholtz P."/>
            <person name="Woyke T."/>
            <person name="Wu D."/>
            <person name="Tindall B."/>
            <person name="Pomrenke H.G."/>
            <person name="Brambilla E."/>
            <person name="Klenk H.-P."/>
            <person name="Eisen J.A."/>
        </authorList>
    </citation>
    <scope>NUCLEOTIDE SEQUENCE [LARGE SCALE GENOMIC DNA]</scope>
    <source>
        <strain evidence="2">ATCC 49424 / DSM 5305 / JCM 21570 / NBRC 103401 / IFAM 1448</strain>
    </source>
</reference>
<sequence>MQVVTLLFKALSPITHMMGNVGNKTVIRTMDVRTNTGTAKVPVISSNALRHKIREAWADSLGYEEITKREANTLYSGGAERSAGGGPSLKVRQEIQDLLPGIALFGTCSKDDVICGSAAVDHATLVCRESRYLLGGMHPDLFDCADADRLAPSSHFVSDWQYYRHDPVHAQGKQVSDEEGNNTSMPFGGNCVIPGSLFLSQVRIKSDDPVLLGCALASLERWQSQGGVLGGMGSKGHGRLSCRVAGDTESFPAAVEAFHAHAAKNKDLMRGLIGELAK</sequence>
<dbReference type="AlphaFoldDB" id="F0SPH4"/>
<dbReference type="KEGG" id="pbs:Plabr_0249"/>
<dbReference type="HOGENOM" id="CLU_915001_0_0_0"/>
<dbReference type="eggNOG" id="ENOG5034A9K">
    <property type="taxonomic scope" value="Bacteria"/>
</dbReference>
<name>F0SPH4_RUBBR</name>
<keyword evidence="2" id="KW-1185">Reference proteome</keyword>
<protein>
    <submittedName>
        <fullName evidence="1">Uncharacterized protein</fullName>
    </submittedName>
</protein>
<evidence type="ECO:0000313" key="1">
    <source>
        <dbReference type="EMBL" id="ADY57878.1"/>
    </source>
</evidence>
<accession>F0SPH4</accession>
<evidence type="ECO:0000313" key="2">
    <source>
        <dbReference type="Proteomes" id="UP000006860"/>
    </source>
</evidence>
<dbReference type="Proteomes" id="UP000006860">
    <property type="component" value="Chromosome"/>
</dbReference>
<dbReference type="OrthoDB" id="4425858at2"/>
<dbReference type="STRING" id="756272.Plabr_0249"/>
<organism evidence="1 2">
    <name type="scientific">Rubinisphaera brasiliensis (strain ATCC 49424 / DSM 5305 / JCM 21570 / IAM 15109 / NBRC 103401 / IFAM 1448)</name>
    <name type="common">Planctomyces brasiliensis</name>
    <dbReference type="NCBI Taxonomy" id="756272"/>
    <lineage>
        <taxon>Bacteria</taxon>
        <taxon>Pseudomonadati</taxon>
        <taxon>Planctomycetota</taxon>
        <taxon>Planctomycetia</taxon>
        <taxon>Planctomycetales</taxon>
        <taxon>Planctomycetaceae</taxon>
        <taxon>Rubinisphaera</taxon>
    </lineage>
</organism>
<proteinExistence type="predicted"/>
<dbReference type="EMBL" id="CP002546">
    <property type="protein sequence ID" value="ADY57878.1"/>
    <property type="molecule type" value="Genomic_DNA"/>
</dbReference>